<proteinExistence type="predicted"/>
<keyword evidence="3" id="KW-1185">Reference proteome</keyword>
<gene>
    <name evidence="2" type="ORF">FCALED_LOCUS5863</name>
</gene>
<evidence type="ECO:0000313" key="2">
    <source>
        <dbReference type="EMBL" id="CAG8545690.1"/>
    </source>
</evidence>
<name>A0A9N9AYV1_9GLOM</name>
<evidence type="ECO:0000256" key="1">
    <source>
        <dbReference type="SAM" id="MobiDB-lite"/>
    </source>
</evidence>
<sequence>MSGGGNKLFKEAMSSTFSSDTTSETISKLEKDRSHFEMQWKEINEKIRSLEPQFQEKKDELSKLEFELSKLEWMRMLAQNEKNNPSIDDTRRMGQLRIQIDHPSQELNRLKRQPSKIEEEIKILQDKILEIGGDKLRAQKSN</sequence>
<dbReference type="AlphaFoldDB" id="A0A9N9AYV1"/>
<reference evidence="2" key="1">
    <citation type="submission" date="2021-06" db="EMBL/GenBank/DDBJ databases">
        <authorList>
            <person name="Kallberg Y."/>
            <person name="Tangrot J."/>
            <person name="Rosling A."/>
        </authorList>
    </citation>
    <scope>NUCLEOTIDE SEQUENCE</scope>
    <source>
        <strain evidence="2">UK204</strain>
    </source>
</reference>
<accession>A0A9N9AYV1</accession>
<organism evidence="2 3">
    <name type="scientific">Funneliformis caledonium</name>
    <dbReference type="NCBI Taxonomy" id="1117310"/>
    <lineage>
        <taxon>Eukaryota</taxon>
        <taxon>Fungi</taxon>
        <taxon>Fungi incertae sedis</taxon>
        <taxon>Mucoromycota</taxon>
        <taxon>Glomeromycotina</taxon>
        <taxon>Glomeromycetes</taxon>
        <taxon>Glomerales</taxon>
        <taxon>Glomeraceae</taxon>
        <taxon>Funneliformis</taxon>
    </lineage>
</organism>
<dbReference type="OrthoDB" id="5575062at2759"/>
<feature type="region of interest" description="Disordered" evidence="1">
    <location>
        <begin position="1"/>
        <end position="29"/>
    </location>
</feature>
<comment type="caution">
    <text evidence="2">The sequence shown here is derived from an EMBL/GenBank/DDBJ whole genome shotgun (WGS) entry which is preliminary data.</text>
</comment>
<evidence type="ECO:0000313" key="3">
    <source>
        <dbReference type="Proteomes" id="UP000789570"/>
    </source>
</evidence>
<feature type="compositionally biased region" description="Low complexity" evidence="1">
    <location>
        <begin position="14"/>
        <end position="26"/>
    </location>
</feature>
<dbReference type="Proteomes" id="UP000789570">
    <property type="component" value="Unassembled WGS sequence"/>
</dbReference>
<protein>
    <submittedName>
        <fullName evidence="2">2658_t:CDS:1</fullName>
    </submittedName>
</protein>
<dbReference type="EMBL" id="CAJVPQ010001321">
    <property type="protein sequence ID" value="CAG8545690.1"/>
    <property type="molecule type" value="Genomic_DNA"/>
</dbReference>